<evidence type="ECO:0008006" key="4">
    <source>
        <dbReference type="Google" id="ProtNLM"/>
    </source>
</evidence>
<organism evidence="2 3">
    <name type="scientific">Candidatus Glassbacteria bacterium RIFCSPLOWO2_12_FULL_58_11</name>
    <dbReference type="NCBI Taxonomy" id="1817867"/>
    <lineage>
        <taxon>Bacteria</taxon>
        <taxon>Candidatus Glassiibacteriota</taxon>
    </lineage>
</organism>
<dbReference type="EMBL" id="MFIX01000102">
    <property type="protein sequence ID" value="OGG04670.1"/>
    <property type="molecule type" value="Genomic_DNA"/>
</dbReference>
<feature type="chain" id="PRO_5009522674" description="DUF4249 domain-containing protein" evidence="1">
    <location>
        <begin position="25"/>
        <end position="295"/>
    </location>
</feature>
<feature type="signal peptide" evidence="1">
    <location>
        <begin position="1"/>
        <end position="24"/>
    </location>
</feature>
<dbReference type="Proteomes" id="UP000179129">
    <property type="component" value="Unassembled WGS sequence"/>
</dbReference>
<proteinExistence type="predicted"/>
<sequence>MKRIHFLLLLLPALFLRCSEPLHFAPQDDRVVVEAYLYAGEPIADFRLASTIGLGSVDTLAPPINDAQVQLIKNNICYVLTPWNSKGYYTYSERIYTPYDCPTADCIGENTLSIMAGDHFRLEVLYYDKVASAETVVPEKAKNLRLNADGTVIFISPSSYTGDWQTQPGGLFVDDSVIAATFSWEDDGRSWYYVTLENTDIIPELIDPSSSVAYPGKFVSNPFTGGNFPIGMKNFTHYGRHRFTVYSINREYVNLYLSRNQDTRDLNEPLSNMENGLGIFTAFNTTKIDFYVEPQ</sequence>
<evidence type="ECO:0000313" key="2">
    <source>
        <dbReference type="EMBL" id="OGG04670.1"/>
    </source>
</evidence>
<comment type="caution">
    <text evidence="2">The sequence shown here is derived from an EMBL/GenBank/DDBJ whole genome shotgun (WGS) entry which is preliminary data.</text>
</comment>
<reference evidence="2 3" key="1">
    <citation type="journal article" date="2016" name="Nat. Commun.">
        <title>Thousands of microbial genomes shed light on interconnected biogeochemical processes in an aquifer system.</title>
        <authorList>
            <person name="Anantharaman K."/>
            <person name="Brown C.T."/>
            <person name="Hug L.A."/>
            <person name="Sharon I."/>
            <person name="Castelle C.J."/>
            <person name="Probst A.J."/>
            <person name="Thomas B.C."/>
            <person name="Singh A."/>
            <person name="Wilkins M.J."/>
            <person name="Karaoz U."/>
            <person name="Brodie E.L."/>
            <person name="Williams K.H."/>
            <person name="Hubbard S.S."/>
            <person name="Banfield J.F."/>
        </authorList>
    </citation>
    <scope>NUCLEOTIDE SEQUENCE [LARGE SCALE GENOMIC DNA]</scope>
</reference>
<dbReference type="AlphaFoldDB" id="A0A1F5YWV6"/>
<evidence type="ECO:0000313" key="3">
    <source>
        <dbReference type="Proteomes" id="UP000179129"/>
    </source>
</evidence>
<dbReference type="InterPro" id="IPR025345">
    <property type="entry name" value="DUF4249"/>
</dbReference>
<accession>A0A1F5YWV6</accession>
<name>A0A1F5YWV6_9BACT</name>
<evidence type="ECO:0000256" key="1">
    <source>
        <dbReference type="SAM" id="SignalP"/>
    </source>
</evidence>
<protein>
    <recommendedName>
        <fullName evidence="4">DUF4249 domain-containing protein</fullName>
    </recommendedName>
</protein>
<keyword evidence="1" id="KW-0732">Signal</keyword>
<gene>
    <name evidence="2" type="ORF">A3F83_02700</name>
</gene>
<dbReference type="Pfam" id="PF14054">
    <property type="entry name" value="DUF4249"/>
    <property type="match status" value="1"/>
</dbReference>